<feature type="domain" description="Response regulatory" evidence="4">
    <location>
        <begin position="13"/>
        <end position="129"/>
    </location>
</feature>
<evidence type="ECO:0000256" key="2">
    <source>
        <dbReference type="PROSITE-ProRule" id="PRU00169"/>
    </source>
</evidence>
<dbReference type="Gene3D" id="3.40.50.2300">
    <property type="match status" value="1"/>
</dbReference>
<keyword evidence="6" id="KW-1185">Reference proteome</keyword>
<reference evidence="5 6" key="1">
    <citation type="submission" date="2023-12" db="EMBL/GenBank/DDBJ databases">
        <title>Description of an unclassified Opitutus bacterium of Verrucomicrobiota.</title>
        <authorList>
            <person name="Zhang D.-F."/>
        </authorList>
    </citation>
    <scope>NUCLEOTIDE SEQUENCE [LARGE SCALE GENOMIC DNA]</scope>
    <source>
        <strain evidence="5 6">WL0086</strain>
    </source>
</reference>
<gene>
    <name evidence="5" type="ORF">K1X11_022585</name>
</gene>
<dbReference type="InterPro" id="IPR001789">
    <property type="entry name" value="Sig_transdc_resp-reg_receiver"/>
</dbReference>
<name>A0ABZ1C7B3_9BACT</name>
<dbReference type="CDD" id="cd00156">
    <property type="entry name" value="REC"/>
    <property type="match status" value="1"/>
</dbReference>
<protein>
    <submittedName>
        <fullName evidence="5">Response regulator</fullName>
    </submittedName>
</protein>
<dbReference type="PROSITE" id="PS50110">
    <property type="entry name" value="RESPONSE_REGULATORY"/>
    <property type="match status" value="1"/>
</dbReference>
<dbReference type="InterPro" id="IPR011006">
    <property type="entry name" value="CheY-like_superfamily"/>
</dbReference>
<proteinExistence type="predicted"/>
<accession>A0ABZ1C7B3</accession>
<dbReference type="SUPFAM" id="SSF52172">
    <property type="entry name" value="CheY-like"/>
    <property type="match status" value="1"/>
</dbReference>
<dbReference type="EMBL" id="CP139781">
    <property type="protein sequence ID" value="WRQ87612.1"/>
    <property type="molecule type" value="Genomic_DNA"/>
</dbReference>
<dbReference type="RefSeq" id="WP_221030228.1">
    <property type="nucleotide sequence ID" value="NZ_CP139781.1"/>
</dbReference>
<dbReference type="PANTHER" id="PTHR44591">
    <property type="entry name" value="STRESS RESPONSE REGULATOR PROTEIN 1"/>
    <property type="match status" value="1"/>
</dbReference>
<evidence type="ECO:0000313" key="5">
    <source>
        <dbReference type="EMBL" id="WRQ87612.1"/>
    </source>
</evidence>
<dbReference type="Proteomes" id="UP000738431">
    <property type="component" value="Chromosome"/>
</dbReference>
<dbReference type="SMART" id="SM00448">
    <property type="entry name" value="REC"/>
    <property type="match status" value="1"/>
</dbReference>
<feature type="modified residue" description="4-aspartylphosphate" evidence="2">
    <location>
        <position position="64"/>
    </location>
</feature>
<organism evidence="5 6">
    <name type="scientific">Actomonas aquatica</name>
    <dbReference type="NCBI Taxonomy" id="2866162"/>
    <lineage>
        <taxon>Bacteria</taxon>
        <taxon>Pseudomonadati</taxon>
        <taxon>Verrucomicrobiota</taxon>
        <taxon>Opitutia</taxon>
        <taxon>Opitutales</taxon>
        <taxon>Opitutaceae</taxon>
        <taxon>Actomonas</taxon>
    </lineage>
</organism>
<keyword evidence="1 2" id="KW-0597">Phosphoprotein</keyword>
<evidence type="ECO:0000256" key="1">
    <source>
        <dbReference type="ARBA" id="ARBA00022553"/>
    </source>
</evidence>
<sequence length="158" mass="17484">MPEPSALSDPAPTILVIDDEKPVRVVAGKLLERLGHPIGLCSCASEALRCVERAAGSVRLVFVDLRLGEEDGLDLARRLRAYLPRVPLVLMGGDISEVALRFEEENKLIFLLPKPFDFAGLRRMLQVTGFEREDPEMHDGGSCLSRSDSAKIPPRHDR</sequence>
<dbReference type="InterPro" id="IPR050595">
    <property type="entry name" value="Bact_response_regulator"/>
</dbReference>
<evidence type="ECO:0000313" key="6">
    <source>
        <dbReference type="Proteomes" id="UP000738431"/>
    </source>
</evidence>
<dbReference type="Pfam" id="PF00072">
    <property type="entry name" value="Response_reg"/>
    <property type="match status" value="1"/>
</dbReference>
<dbReference type="PANTHER" id="PTHR44591:SF3">
    <property type="entry name" value="RESPONSE REGULATORY DOMAIN-CONTAINING PROTEIN"/>
    <property type="match status" value="1"/>
</dbReference>
<evidence type="ECO:0000259" key="4">
    <source>
        <dbReference type="PROSITE" id="PS50110"/>
    </source>
</evidence>
<feature type="region of interest" description="Disordered" evidence="3">
    <location>
        <begin position="133"/>
        <end position="158"/>
    </location>
</feature>
<evidence type="ECO:0000256" key="3">
    <source>
        <dbReference type="SAM" id="MobiDB-lite"/>
    </source>
</evidence>